<name>A0A7S0AEA0_9DINO</name>
<feature type="region of interest" description="Disordered" evidence="1">
    <location>
        <begin position="182"/>
        <end position="206"/>
    </location>
</feature>
<feature type="compositionally biased region" description="Basic and acidic residues" evidence="1">
    <location>
        <begin position="289"/>
        <end position="304"/>
    </location>
</feature>
<organism evidence="2">
    <name type="scientific">Pyrodinium bahamense</name>
    <dbReference type="NCBI Taxonomy" id="73915"/>
    <lineage>
        <taxon>Eukaryota</taxon>
        <taxon>Sar</taxon>
        <taxon>Alveolata</taxon>
        <taxon>Dinophyceae</taxon>
        <taxon>Gonyaulacales</taxon>
        <taxon>Pyrocystaceae</taxon>
        <taxon>Pyrodinium</taxon>
    </lineage>
</organism>
<dbReference type="AlphaFoldDB" id="A0A7S0AEA0"/>
<dbReference type="EMBL" id="HBEG01024511">
    <property type="protein sequence ID" value="CAD8360466.1"/>
    <property type="molecule type" value="Transcribed_RNA"/>
</dbReference>
<protein>
    <submittedName>
        <fullName evidence="2">Uncharacterized protein</fullName>
    </submittedName>
</protein>
<evidence type="ECO:0000313" key="2">
    <source>
        <dbReference type="EMBL" id="CAD8360466.1"/>
    </source>
</evidence>
<evidence type="ECO:0000256" key="1">
    <source>
        <dbReference type="SAM" id="MobiDB-lite"/>
    </source>
</evidence>
<feature type="region of interest" description="Disordered" evidence="1">
    <location>
        <begin position="103"/>
        <end position="124"/>
    </location>
</feature>
<proteinExistence type="predicted"/>
<feature type="region of interest" description="Disordered" evidence="1">
    <location>
        <begin position="363"/>
        <end position="448"/>
    </location>
</feature>
<feature type="region of interest" description="Disordered" evidence="1">
    <location>
        <begin position="556"/>
        <end position="610"/>
    </location>
</feature>
<accession>A0A7S0AEA0</accession>
<sequence length="610" mass="64637">MARLLNHDVERLGGALEGQAARVRSMESSLSGAGAGLESYERRARGLEEAAEAVGASLARLGGLLEGQEQRTVELAHAISRASSCIEAQEHRTADCESRAAALPLGGSADDKNEGSAGSGRQDNEPVWQALRELQELVVHESEHRAAGLREVLSVLGQGIEQLRNEQAQSVADIEAKGREEARRAKQRLREAQARHGEQERRQDGLDARLDALAQAMAAERSARAETVAWVEEQIREARASRSPHGTPDFSRSGEATPGGWGSASGLQEPPAAETATRMVTSQSLQRLEALEARYDRNRSRHSDTPTASARVWASPRFSGGSAHSGGGDASWETRPSSTDGSFRRRSELAALAGMEGWNDGGHMTVVSGSNTKSEDSLLHSGSPLGMTRVSAEFGRRRGADESGAAHLGAQQRHGSPPSQPRHPQTMARSFSAPSGLPLLTPSRALEPQALSQRELRVQALRGRPMEVAPRPSRVMPTLMTRVPQAADAGWPHAEEEHRKHGNSAVDAMLMHASTPSFSASIGVHPPRAAEPVQPLPLAFEPVSRQETVQHRGAAGVGVNGYRDGRGDCQSCTPSAAGPGEGSAVPAAAGSEGDRQDAPGGDARGGAEPR</sequence>
<reference evidence="2" key="1">
    <citation type="submission" date="2021-01" db="EMBL/GenBank/DDBJ databases">
        <authorList>
            <person name="Corre E."/>
            <person name="Pelletier E."/>
            <person name="Niang G."/>
            <person name="Scheremetjew M."/>
            <person name="Finn R."/>
            <person name="Kale V."/>
            <person name="Holt S."/>
            <person name="Cochrane G."/>
            <person name="Meng A."/>
            <person name="Brown T."/>
            <person name="Cohen L."/>
        </authorList>
    </citation>
    <scope>NUCLEOTIDE SEQUENCE</scope>
    <source>
        <strain evidence="2">Pbaha01</strain>
    </source>
</reference>
<gene>
    <name evidence="2" type="ORF">PBAH0796_LOCUS14875</name>
</gene>
<feature type="region of interest" description="Disordered" evidence="1">
    <location>
        <begin position="238"/>
        <end position="343"/>
    </location>
</feature>